<dbReference type="Proteomes" id="UP001054902">
    <property type="component" value="Unassembled WGS sequence"/>
</dbReference>
<protein>
    <submittedName>
        <fullName evidence="2">Uncharacterized protein</fullName>
    </submittedName>
</protein>
<comment type="caution">
    <text evidence="2">The sequence shown here is derived from an EMBL/GenBank/DDBJ whole genome shotgun (WGS) entry which is preliminary data.</text>
</comment>
<evidence type="ECO:0000313" key="2">
    <source>
        <dbReference type="EMBL" id="GFH45285.1"/>
    </source>
</evidence>
<keyword evidence="3" id="KW-1185">Reference proteome</keyword>
<dbReference type="EMBL" id="BLLK01000020">
    <property type="protein sequence ID" value="GFH45285.1"/>
    <property type="molecule type" value="Genomic_DNA"/>
</dbReference>
<organism evidence="2 3">
    <name type="scientific">Chaetoceros tenuissimus</name>
    <dbReference type="NCBI Taxonomy" id="426638"/>
    <lineage>
        <taxon>Eukaryota</taxon>
        <taxon>Sar</taxon>
        <taxon>Stramenopiles</taxon>
        <taxon>Ochrophyta</taxon>
        <taxon>Bacillariophyta</taxon>
        <taxon>Coscinodiscophyceae</taxon>
        <taxon>Chaetocerotophycidae</taxon>
        <taxon>Chaetocerotales</taxon>
        <taxon>Chaetocerotaceae</taxon>
        <taxon>Chaetoceros</taxon>
    </lineage>
</organism>
<dbReference type="AlphaFoldDB" id="A0AAD3CIJ9"/>
<evidence type="ECO:0000313" key="3">
    <source>
        <dbReference type="Proteomes" id="UP001054902"/>
    </source>
</evidence>
<reference evidence="2 3" key="1">
    <citation type="journal article" date="2021" name="Sci. Rep.">
        <title>The genome of the diatom Chaetoceros tenuissimus carries an ancient integrated fragment of an extant virus.</title>
        <authorList>
            <person name="Hongo Y."/>
            <person name="Kimura K."/>
            <person name="Takaki Y."/>
            <person name="Yoshida Y."/>
            <person name="Baba S."/>
            <person name="Kobayashi G."/>
            <person name="Nagasaki K."/>
            <person name="Hano T."/>
            <person name="Tomaru Y."/>
        </authorList>
    </citation>
    <scope>NUCLEOTIDE SEQUENCE [LARGE SCALE GENOMIC DNA]</scope>
    <source>
        <strain evidence="2 3">NIES-3715</strain>
    </source>
</reference>
<keyword evidence="1" id="KW-0812">Transmembrane</keyword>
<feature type="transmembrane region" description="Helical" evidence="1">
    <location>
        <begin position="30"/>
        <end position="50"/>
    </location>
</feature>
<evidence type="ECO:0000256" key="1">
    <source>
        <dbReference type="SAM" id="Phobius"/>
    </source>
</evidence>
<sequence length="110" mass="11655">MAGITYVKSRSRSISLKMSNGDNEEGFDPIMILPIATLTAIGLLALGVLYTKMTHPVTDFDIDFYMAIDGVRDLNANANGGIDALDADTIVGLPQLSPAEKLVGALFGPK</sequence>
<keyword evidence="1" id="KW-1133">Transmembrane helix</keyword>
<name>A0AAD3CIJ9_9STRA</name>
<gene>
    <name evidence="2" type="ORF">CTEN210_01759</name>
</gene>
<keyword evidence="1" id="KW-0472">Membrane</keyword>
<accession>A0AAD3CIJ9</accession>
<proteinExistence type="predicted"/>